<dbReference type="GO" id="GO:0005829">
    <property type="term" value="C:cytosol"/>
    <property type="evidence" value="ECO:0007669"/>
    <property type="project" value="TreeGrafter"/>
</dbReference>
<dbReference type="AlphaFoldDB" id="A0A485LD30"/>
<organism evidence="5 6">
    <name type="scientific">Aphanomyces stellatus</name>
    <dbReference type="NCBI Taxonomy" id="120398"/>
    <lineage>
        <taxon>Eukaryota</taxon>
        <taxon>Sar</taxon>
        <taxon>Stramenopiles</taxon>
        <taxon>Oomycota</taxon>
        <taxon>Saprolegniomycetes</taxon>
        <taxon>Saprolegniales</taxon>
        <taxon>Verrucalvaceae</taxon>
        <taxon>Aphanomyces</taxon>
    </lineage>
</organism>
<dbReference type="PANTHER" id="PTHR24113">
    <property type="entry name" value="RAN GTPASE-ACTIVATING PROTEIN 1"/>
    <property type="match status" value="1"/>
</dbReference>
<keyword evidence="1" id="KW-0343">GTPase activation</keyword>
<dbReference type="EMBL" id="CAADRA010006735">
    <property type="protein sequence ID" value="VFT96424.1"/>
    <property type="molecule type" value="Genomic_DNA"/>
</dbReference>
<dbReference type="PROSITE" id="PS51257">
    <property type="entry name" value="PROKAR_LIPOPROTEIN"/>
    <property type="match status" value="1"/>
</dbReference>
<protein>
    <submittedName>
        <fullName evidence="5">Aste57867_19726 protein</fullName>
    </submittedName>
</protein>
<proteinExistence type="predicted"/>
<dbReference type="GO" id="GO:0048471">
    <property type="term" value="C:perinuclear region of cytoplasm"/>
    <property type="evidence" value="ECO:0007669"/>
    <property type="project" value="TreeGrafter"/>
</dbReference>
<reference evidence="5 6" key="1">
    <citation type="submission" date="2019-03" db="EMBL/GenBank/DDBJ databases">
        <authorList>
            <person name="Gaulin E."/>
            <person name="Dumas B."/>
        </authorList>
    </citation>
    <scope>NUCLEOTIDE SEQUENCE [LARGE SCALE GENOMIC DNA]</scope>
    <source>
        <strain evidence="5">CBS 568.67</strain>
    </source>
</reference>
<sequence>MGSKWSRMTNPVDSRNGFTIQNGLNASSSSYSCATPRKPRQQGTNALLPFELIQRVALFVEDSTTFFDFLQALQPAPSLLGHLQILHELSKVLPKEDLWPSLRLTVDSTPKLMPYLKVIAGFYDVIVVTDAVDIPGFETLLALSTAWLHIRTHSARAMGWYYAHDRVKKWTTFMTTREIPIALRVLPTLASLESLELLHMRGISSAAADMLFDYIPRSKLTTLKIEHPIKITHRILVNTILWLRLRPVSEFRFGKWTFNQVLDFVASFYEALMSCASLKVLGVTDCTLPQFGNDSTLPQTFPMHQLELHNCDVTWHVMRTFLARSVHLRSCSISTQTHYDVKDFDPPQWPHLKHLRLRGLSADLMQRICLGIKAPTLLSVTVNGNTMVSNPNDRISHPPDVPFLGLPTSPYATQCSIIFDVTQAHAIDQRPMSSLIKSLESTLGNALIFPPRIEHLTYSRIEKYSFSATGGSGAFTLLLASPHLHTLAFRNCGMMDTGAKALAGILRRCHTNLQVLCLEQNGITHKGATAVIQAVQVRSNSMQTLTIQDTSITDKYLLRLEKVIKKQGPKSRCTVKVSNNCSG</sequence>
<dbReference type="GO" id="GO:0031267">
    <property type="term" value="F:small GTPase binding"/>
    <property type="evidence" value="ECO:0007669"/>
    <property type="project" value="TreeGrafter"/>
</dbReference>
<gene>
    <name evidence="5" type="primary">Aste57867_19726</name>
    <name evidence="4" type="ORF">As57867_019661</name>
    <name evidence="5" type="ORF">ASTE57867_19726</name>
</gene>
<dbReference type="OrthoDB" id="184583at2759"/>
<evidence type="ECO:0000256" key="3">
    <source>
        <dbReference type="ARBA" id="ARBA00022737"/>
    </source>
</evidence>
<dbReference type="SUPFAM" id="SSF52047">
    <property type="entry name" value="RNI-like"/>
    <property type="match status" value="1"/>
</dbReference>
<evidence type="ECO:0000256" key="1">
    <source>
        <dbReference type="ARBA" id="ARBA00022468"/>
    </source>
</evidence>
<dbReference type="Gene3D" id="3.80.10.10">
    <property type="entry name" value="Ribonuclease Inhibitor"/>
    <property type="match status" value="2"/>
</dbReference>
<evidence type="ECO:0000313" key="5">
    <source>
        <dbReference type="EMBL" id="VFT96424.1"/>
    </source>
</evidence>
<evidence type="ECO:0000256" key="2">
    <source>
        <dbReference type="ARBA" id="ARBA00022614"/>
    </source>
</evidence>
<dbReference type="InterPro" id="IPR027038">
    <property type="entry name" value="RanGap"/>
</dbReference>
<accession>A0A485LD30</accession>
<dbReference type="GO" id="GO:0005634">
    <property type="term" value="C:nucleus"/>
    <property type="evidence" value="ECO:0007669"/>
    <property type="project" value="TreeGrafter"/>
</dbReference>
<keyword evidence="2" id="KW-0433">Leucine-rich repeat</keyword>
<dbReference type="GO" id="GO:0006913">
    <property type="term" value="P:nucleocytoplasmic transport"/>
    <property type="evidence" value="ECO:0007669"/>
    <property type="project" value="TreeGrafter"/>
</dbReference>
<dbReference type="GO" id="GO:0005096">
    <property type="term" value="F:GTPase activator activity"/>
    <property type="evidence" value="ECO:0007669"/>
    <property type="project" value="UniProtKB-KW"/>
</dbReference>
<evidence type="ECO:0000313" key="4">
    <source>
        <dbReference type="EMBL" id="KAF0688656.1"/>
    </source>
</evidence>
<reference evidence="4" key="2">
    <citation type="submission" date="2019-06" db="EMBL/GenBank/DDBJ databases">
        <title>Genomics analysis of Aphanomyces spp. identifies a new class of oomycete effector associated with host adaptation.</title>
        <authorList>
            <person name="Gaulin E."/>
        </authorList>
    </citation>
    <scope>NUCLEOTIDE SEQUENCE</scope>
    <source>
        <strain evidence="4">CBS 578.67</strain>
    </source>
</reference>
<dbReference type="EMBL" id="VJMH01006712">
    <property type="protein sequence ID" value="KAF0688656.1"/>
    <property type="molecule type" value="Genomic_DNA"/>
</dbReference>
<dbReference type="Proteomes" id="UP000332933">
    <property type="component" value="Unassembled WGS sequence"/>
</dbReference>
<keyword evidence="3" id="KW-0677">Repeat</keyword>
<evidence type="ECO:0000313" key="6">
    <source>
        <dbReference type="Proteomes" id="UP000332933"/>
    </source>
</evidence>
<keyword evidence="6" id="KW-1185">Reference proteome</keyword>
<dbReference type="InterPro" id="IPR032675">
    <property type="entry name" value="LRR_dom_sf"/>
</dbReference>
<dbReference type="PANTHER" id="PTHR24113:SF12">
    <property type="entry name" value="RAN GTPASE-ACTIVATING PROTEIN 1"/>
    <property type="match status" value="1"/>
</dbReference>
<name>A0A485LD30_9STRA</name>